<feature type="region of interest" description="Disordered" evidence="6">
    <location>
        <begin position="484"/>
        <end position="504"/>
    </location>
</feature>
<feature type="compositionally biased region" description="Low complexity" evidence="6">
    <location>
        <begin position="76"/>
        <end position="85"/>
    </location>
</feature>
<feature type="compositionally biased region" description="Low complexity" evidence="6">
    <location>
        <begin position="485"/>
        <end position="500"/>
    </location>
</feature>
<accession>A0ABQ8VZS9</accession>
<evidence type="ECO:0000313" key="8">
    <source>
        <dbReference type="EMBL" id="KAJ4501521.1"/>
    </source>
</evidence>
<dbReference type="Pfam" id="PF17862">
    <property type="entry name" value="AAA_lid_3"/>
    <property type="match status" value="1"/>
</dbReference>
<dbReference type="SMART" id="SM00382">
    <property type="entry name" value="AAA"/>
    <property type="match status" value="1"/>
</dbReference>
<keyword evidence="5" id="KW-0496">Mitochondrion</keyword>
<evidence type="ECO:0000256" key="5">
    <source>
        <dbReference type="ARBA" id="ARBA00023128"/>
    </source>
</evidence>
<dbReference type="PROSITE" id="PS00674">
    <property type="entry name" value="AAA"/>
    <property type="match status" value="1"/>
</dbReference>
<evidence type="ECO:0000256" key="3">
    <source>
        <dbReference type="ARBA" id="ARBA00022787"/>
    </source>
</evidence>
<feature type="compositionally biased region" description="Polar residues" evidence="6">
    <location>
        <begin position="1117"/>
        <end position="1132"/>
    </location>
</feature>
<keyword evidence="9" id="KW-1185">Reference proteome</keyword>
<feature type="compositionally biased region" description="Basic and acidic residues" evidence="6">
    <location>
        <begin position="1102"/>
        <end position="1113"/>
    </location>
</feature>
<evidence type="ECO:0000256" key="6">
    <source>
        <dbReference type="SAM" id="MobiDB-lite"/>
    </source>
</evidence>
<dbReference type="Proteomes" id="UP001150217">
    <property type="component" value="Unassembled WGS sequence"/>
</dbReference>
<keyword evidence="3" id="KW-0472">Membrane</keyword>
<feature type="compositionally biased region" description="Polar residues" evidence="6">
    <location>
        <begin position="1033"/>
        <end position="1045"/>
    </location>
</feature>
<feature type="region of interest" description="Disordered" evidence="6">
    <location>
        <begin position="246"/>
        <end position="279"/>
    </location>
</feature>
<sequence length="1132" mass="124376">MRSQNVLRRSRGLFRTKSPLSLYSSSIPPRIPRKSAAKRFLPHSHEKRLVSTDNQSLGASASAPPPETPSEEPSETPDASSASLSDDLDKFKGKRRIVSSSSTSKERETVEIPEGLHILWNPDELPAEPLNPGSVPPPEILEEVLHNLLATLHPHTQHRAAYPPPLAQSEEPTLALYCPIEGGDYIIDSTVVELARRTGSEVLVLDAVQLAAGEWGYFGPGTSPLHELNLHLTNLQAASSLKLPRNPLHFASSGPSSNKSSSMSSYSEDFDEDEPEFSPPRQMMFTVMAPLRRGSSTTVIKSKRAAPPSKVKVFFDSLVNLPSNSTGPVSRPRIIYIRDFPTLASTASAWYPYLRDAVSQRRKGPMTRSSSPVPNPITIVFGMSPPLFPPPDRPMHPTGSGVLSLLMNRSASPMFPTSNPKPDKVDWSESPVAETAREKRLQQRLKSWERGENVAMDEHDKYTEDASDSAGRRRSDVIVLEGSIPSQSGFSMPMPSGSSGAVEDAEGPSFYRTSVLVPSVRSVSDERDYRVLRRREINELTMRMAIGQVGGKLSEESVSFKGGFSSTSNAQGETNKTELVPEPTSFTDSHLQEINSSSSPETPEQEPIPKRMWDDPKMWEAWGSQLESWSTVKDIAHRAIGGVVASREATKRPTLEHTNVSWSDVHYAWGAVHGALEYRKSWLKDSVPVARKLEDEPETEQRAKLGYDQVIESVKNDPEIDPHEQRLLSSIVDAATMTTSFSQVHLPAHTIDSIRSIVSLPLLHPGAFQTGILKQHGMTGCLLFGPPGTGKTLVVRALAKEAGCRMMVISPSDVMDMYVGEGEKLVHAVFSLARKIAPCVIFLDEIDALFSARSSARESGSSFAHRGIITEFMQEMDGLKTSRDDNVIVIGATNRPFDLDDAVLRRLPRRLLVDLPGVPERQEILKILLRDEVLGDDVDIGVLAKQTESFSGSDLKHLCVSAALDAVKEDIKLPWQVSSSPDSLDSPATHDQVNADKEAIAGESTLKENMLEESKDEQVGTSPPLEEMPQPSDVKSTHSNSSSHLRTLARRHFDKALKEITPSSSESLGSLADLRKWNEEFGEGRKDRKRKSIWGRGRFGFTDKEAHSMEEGRVVPSSPTIAVPSSDTSSSL</sequence>
<dbReference type="InterPro" id="IPR041569">
    <property type="entry name" value="AAA_lid_3"/>
</dbReference>
<organism evidence="8 9">
    <name type="scientific">Lentinula lateritia</name>
    <dbReference type="NCBI Taxonomy" id="40482"/>
    <lineage>
        <taxon>Eukaryota</taxon>
        <taxon>Fungi</taxon>
        <taxon>Dikarya</taxon>
        <taxon>Basidiomycota</taxon>
        <taxon>Agaricomycotina</taxon>
        <taxon>Agaricomycetes</taxon>
        <taxon>Agaricomycetidae</taxon>
        <taxon>Agaricales</taxon>
        <taxon>Marasmiineae</taxon>
        <taxon>Omphalotaceae</taxon>
        <taxon>Lentinula</taxon>
    </lineage>
</organism>
<feature type="region of interest" description="Disordered" evidence="6">
    <location>
        <begin position="1005"/>
        <end position="1050"/>
    </location>
</feature>
<comment type="subcellular location">
    <subcellularLocation>
        <location evidence="1">Mitochondrion outer membrane</location>
        <topology evidence="1">Single-pass membrane protein</topology>
    </subcellularLocation>
</comment>
<evidence type="ECO:0000256" key="4">
    <source>
        <dbReference type="ARBA" id="ARBA00022840"/>
    </source>
</evidence>
<keyword evidence="2" id="KW-0547">Nucleotide-binding</keyword>
<dbReference type="EMBL" id="JANVFT010000001">
    <property type="protein sequence ID" value="KAJ4501521.1"/>
    <property type="molecule type" value="Genomic_DNA"/>
</dbReference>
<evidence type="ECO:0000313" key="9">
    <source>
        <dbReference type="Proteomes" id="UP001150217"/>
    </source>
</evidence>
<feature type="compositionally biased region" description="Basic residues" evidence="6">
    <location>
        <begin position="31"/>
        <end position="42"/>
    </location>
</feature>
<reference evidence="8" key="1">
    <citation type="submission" date="2022-08" db="EMBL/GenBank/DDBJ databases">
        <title>A Global Phylogenomic Analysis of the Shiitake Genus Lentinula.</title>
        <authorList>
            <consortium name="DOE Joint Genome Institute"/>
            <person name="Sierra-Patev S."/>
            <person name="Min B."/>
            <person name="Naranjo-Ortiz M."/>
            <person name="Looney B."/>
            <person name="Konkel Z."/>
            <person name="Slot J.C."/>
            <person name="Sakamoto Y."/>
            <person name="Steenwyk J.L."/>
            <person name="Rokas A."/>
            <person name="Carro J."/>
            <person name="Camarero S."/>
            <person name="Ferreira P."/>
            <person name="Molpeceres G."/>
            <person name="Ruiz-Duenas F.J."/>
            <person name="Serrano A."/>
            <person name="Henrissat B."/>
            <person name="Drula E."/>
            <person name="Hughes K.W."/>
            <person name="Mata J.L."/>
            <person name="Ishikawa N.K."/>
            <person name="Vargas-Isla R."/>
            <person name="Ushijima S."/>
            <person name="Smith C.A."/>
            <person name="Ahrendt S."/>
            <person name="Andreopoulos W."/>
            <person name="He G."/>
            <person name="Labutti K."/>
            <person name="Lipzen A."/>
            <person name="Ng V."/>
            <person name="Riley R."/>
            <person name="Sandor L."/>
            <person name="Barry K."/>
            <person name="Martinez A.T."/>
            <person name="Xiao Y."/>
            <person name="Gibbons J.G."/>
            <person name="Terashima K."/>
            <person name="Grigoriev I.V."/>
            <person name="Hibbett D.S."/>
        </authorList>
    </citation>
    <scope>NUCLEOTIDE SEQUENCE</scope>
    <source>
        <strain evidence="8">RHP3577 ss4</strain>
    </source>
</reference>
<dbReference type="SUPFAM" id="SSF52540">
    <property type="entry name" value="P-loop containing nucleoside triphosphate hydrolases"/>
    <property type="match status" value="1"/>
</dbReference>
<dbReference type="Gene3D" id="1.10.8.60">
    <property type="match status" value="1"/>
</dbReference>
<dbReference type="PANTHER" id="PTHR45644:SF56">
    <property type="entry name" value="AAA ATPASE, PUTATIVE (AFU_ORTHOLOGUE AFUA_2G12920)-RELATED"/>
    <property type="match status" value="1"/>
</dbReference>
<feature type="region of interest" description="Disordered" evidence="6">
    <location>
        <begin position="1102"/>
        <end position="1132"/>
    </location>
</feature>
<dbReference type="InterPro" id="IPR051701">
    <property type="entry name" value="Mito_OM_Translocase_MSP1"/>
</dbReference>
<feature type="compositionally biased region" description="Basic and acidic residues" evidence="6">
    <location>
        <begin position="1005"/>
        <end position="1018"/>
    </location>
</feature>
<feature type="region of interest" description="Disordered" evidence="6">
    <location>
        <begin position="413"/>
        <end position="439"/>
    </location>
</feature>
<evidence type="ECO:0000259" key="7">
    <source>
        <dbReference type="SMART" id="SM00382"/>
    </source>
</evidence>
<evidence type="ECO:0000256" key="1">
    <source>
        <dbReference type="ARBA" id="ARBA00004572"/>
    </source>
</evidence>
<feature type="region of interest" description="Disordered" evidence="6">
    <location>
        <begin position="564"/>
        <end position="610"/>
    </location>
</feature>
<name>A0ABQ8VZS9_9AGAR</name>
<protein>
    <recommendedName>
        <fullName evidence="7">AAA+ ATPase domain-containing protein</fullName>
    </recommendedName>
</protein>
<keyword evidence="4" id="KW-0067">ATP-binding</keyword>
<evidence type="ECO:0000256" key="2">
    <source>
        <dbReference type="ARBA" id="ARBA00022741"/>
    </source>
</evidence>
<feature type="compositionally biased region" description="Polar residues" evidence="6">
    <location>
        <begin position="564"/>
        <end position="574"/>
    </location>
</feature>
<dbReference type="InterPro" id="IPR003959">
    <property type="entry name" value="ATPase_AAA_core"/>
</dbReference>
<dbReference type="InterPro" id="IPR003593">
    <property type="entry name" value="AAA+_ATPase"/>
</dbReference>
<proteinExistence type="predicted"/>
<feature type="compositionally biased region" description="Polar residues" evidence="6">
    <location>
        <begin position="584"/>
        <end position="595"/>
    </location>
</feature>
<dbReference type="Gene3D" id="3.40.50.300">
    <property type="entry name" value="P-loop containing nucleotide triphosphate hydrolases"/>
    <property type="match status" value="1"/>
</dbReference>
<dbReference type="PANTHER" id="PTHR45644">
    <property type="entry name" value="AAA ATPASE, PUTATIVE (AFU_ORTHOLOGUE AFUA_2G12920)-RELATED-RELATED"/>
    <property type="match status" value="1"/>
</dbReference>
<feature type="domain" description="AAA+ ATPase" evidence="7">
    <location>
        <begin position="777"/>
        <end position="917"/>
    </location>
</feature>
<dbReference type="Pfam" id="PF00004">
    <property type="entry name" value="AAA"/>
    <property type="match status" value="1"/>
</dbReference>
<dbReference type="InterPro" id="IPR003960">
    <property type="entry name" value="ATPase_AAA_CS"/>
</dbReference>
<dbReference type="InterPro" id="IPR027417">
    <property type="entry name" value="P-loop_NTPase"/>
</dbReference>
<keyword evidence="3" id="KW-1000">Mitochondrion outer membrane</keyword>
<feature type="compositionally biased region" description="Low complexity" evidence="6">
    <location>
        <begin position="250"/>
        <end position="267"/>
    </location>
</feature>
<gene>
    <name evidence="8" type="ORF">C8R41DRAFT_927728</name>
</gene>
<feature type="region of interest" description="Disordered" evidence="6">
    <location>
        <begin position="21"/>
        <end position="110"/>
    </location>
</feature>
<comment type="caution">
    <text evidence="8">The sequence shown here is derived from an EMBL/GenBank/DDBJ whole genome shotgun (WGS) entry which is preliminary data.</text>
</comment>